<feature type="domain" description="HTH luxR-type" evidence="6">
    <location>
        <begin position="141"/>
        <end position="211"/>
    </location>
</feature>
<dbReference type="InterPro" id="IPR000792">
    <property type="entry name" value="Tscrpt_reg_LuxR_C"/>
</dbReference>
<feature type="domain" description="Response regulatory" evidence="7">
    <location>
        <begin position="2"/>
        <end position="121"/>
    </location>
</feature>
<dbReference type="InterPro" id="IPR001789">
    <property type="entry name" value="Sig_transdc_resp-reg_receiver"/>
</dbReference>
<evidence type="ECO:0000256" key="1">
    <source>
        <dbReference type="ARBA" id="ARBA00022553"/>
    </source>
</evidence>
<gene>
    <name evidence="8" type="ORF">TR51_11785</name>
</gene>
<dbReference type="InterPro" id="IPR058245">
    <property type="entry name" value="NreC/VraR/RcsB-like_REC"/>
</dbReference>
<dbReference type="SMART" id="SM00421">
    <property type="entry name" value="HTH_LUXR"/>
    <property type="match status" value="1"/>
</dbReference>
<feature type="modified residue" description="4-aspartylphosphate" evidence="5">
    <location>
        <position position="52"/>
    </location>
</feature>
<dbReference type="STRING" id="2064.TR51_11785"/>
<dbReference type="Pfam" id="PF00196">
    <property type="entry name" value="GerE"/>
    <property type="match status" value="1"/>
</dbReference>
<protein>
    <submittedName>
        <fullName evidence="8">LuxR family transcriptional regulator</fullName>
    </submittedName>
</protein>
<evidence type="ECO:0000256" key="3">
    <source>
        <dbReference type="ARBA" id="ARBA00023125"/>
    </source>
</evidence>
<dbReference type="InterPro" id="IPR039420">
    <property type="entry name" value="WalR-like"/>
</dbReference>
<dbReference type="PROSITE" id="PS50043">
    <property type="entry name" value="HTH_LUXR_2"/>
    <property type="match status" value="1"/>
</dbReference>
<keyword evidence="3" id="KW-0238">DNA-binding</keyword>
<dbReference type="GO" id="GO:0003677">
    <property type="term" value="F:DNA binding"/>
    <property type="evidence" value="ECO:0007669"/>
    <property type="project" value="UniProtKB-KW"/>
</dbReference>
<evidence type="ECO:0000256" key="4">
    <source>
        <dbReference type="ARBA" id="ARBA00023163"/>
    </source>
</evidence>
<reference evidence="8 9" key="1">
    <citation type="submission" date="2015-02" db="EMBL/GenBank/DDBJ databases">
        <title>Draft genome sequence of Kitasatospora griseola MF730-N6, a bafilomycin, terpentecin and satosporin producer.</title>
        <authorList>
            <person name="Arens J.C."/>
            <person name="Haltli B."/>
            <person name="Kerr R.G."/>
        </authorList>
    </citation>
    <scope>NUCLEOTIDE SEQUENCE [LARGE SCALE GENOMIC DNA]</scope>
    <source>
        <strain evidence="8 9">MF730-N6</strain>
    </source>
</reference>
<dbReference type="CDD" id="cd17535">
    <property type="entry name" value="REC_NarL-like"/>
    <property type="match status" value="1"/>
</dbReference>
<evidence type="ECO:0000259" key="6">
    <source>
        <dbReference type="PROSITE" id="PS50043"/>
    </source>
</evidence>
<proteinExistence type="predicted"/>
<dbReference type="Pfam" id="PF00072">
    <property type="entry name" value="Response_reg"/>
    <property type="match status" value="1"/>
</dbReference>
<dbReference type="InterPro" id="IPR011006">
    <property type="entry name" value="CheY-like_superfamily"/>
</dbReference>
<evidence type="ECO:0000256" key="2">
    <source>
        <dbReference type="ARBA" id="ARBA00023015"/>
    </source>
</evidence>
<dbReference type="PROSITE" id="PS50110">
    <property type="entry name" value="RESPONSE_REGULATORY"/>
    <property type="match status" value="1"/>
</dbReference>
<name>A0A0D0PQJ4_KITGR</name>
<evidence type="ECO:0000256" key="5">
    <source>
        <dbReference type="PROSITE-ProRule" id="PRU00169"/>
    </source>
</evidence>
<evidence type="ECO:0000313" key="9">
    <source>
        <dbReference type="Proteomes" id="UP000032066"/>
    </source>
</evidence>
<dbReference type="AlphaFoldDB" id="A0A0D0PQJ4"/>
<accession>A0A0D0PQJ4</accession>
<dbReference type="PRINTS" id="PR00038">
    <property type="entry name" value="HTHLUXR"/>
</dbReference>
<evidence type="ECO:0000259" key="7">
    <source>
        <dbReference type="PROSITE" id="PS50110"/>
    </source>
</evidence>
<dbReference type="RefSeq" id="WP_043910645.1">
    <property type="nucleotide sequence ID" value="NZ_JXZB01000002.1"/>
</dbReference>
<keyword evidence="2" id="KW-0805">Transcription regulation</keyword>
<dbReference type="PANTHER" id="PTHR43214">
    <property type="entry name" value="TWO-COMPONENT RESPONSE REGULATOR"/>
    <property type="match status" value="1"/>
</dbReference>
<dbReference type="PANTHER" id="PTHR43214:SF24">
    <property type="entry name" value="TRANSCRIPTIONAL REGULATORY PROTEIN NARL-RELATED"/>
    <property type="match status" value="1"/>
</dbReference>
<dbReference type="SMART" id="SM00448">
    <property type="entry name" value="REC"/>
    <property type="match status" value="1"/>
</dbReference>
<keyword evidence="1 5" id="KW-0597">Phosphoprotein</keyword>
<keyword evidence="4" id="KW-0804">Transcription</keyword>
<evidence type="ECO:0000313" key="8">
    <source>
        <dbReference type="EMBL" id="KIQ64814.1"/>
    </source>
</evidence>
<dbReference type="PATRIC" id="fig|2064.6.peg.2532"/>
<dbReference type="SUPFAM" id="SSF52172">
    <property type="entry name" value="CheY-like"/>
    <property type="match status" value="1"/>
</dbReference>
<dbReference type="EMBL" id="JXZB01000002">
    <property type="protein sequence ID" value="KIQ64814.1"/>
    <property type="molecule type" value="Genomic_DNA"/>
</dbReference>
<dbReference type="Gene3D" id="3.40.50.2300">
    <property type="match status" value="1"/>
</dbReference>
<keyword evidence="9" id="KW-1185">Reference proteome</keyword>
<sequence>MRILIAEDNALLAQGLSALLDALGHQVLGTVGDAGSFVTAAVAHRPDVSVVDVRLPPSFTDEGVRAALRAREHVPGLPILVLSQYVEDTYARELLADGAGVGYLLKDRVARVDDFLEALHRVAAGGTALDPDVVRQLFATHGNPLSRLTEREREVLAMMAQGYGNSEIADRLVVTERAVHKHVGNIFGKLDLPPEDSGDRRVLAVLTYLGAPQRPSGRVR</sequence>
<dbReference type="GO" id="GO:0000160">
    <property type="term" value="P:phosphorelay signal transduction system"/>
    <property type="evidence" value="ECO:0007669"/>
    <property type="project" value="InterPro"/>
</dbReference>
<dbReference type="GO" id="GO:0006355">
    <property type="term" value="P:regulation of DNA-templated transcription"/>
    <property type="evidence" value="ECO:0007669"/>
    <property type="project" value="InterPro"/>
</dbReference>
<dbReference type="OrthoDB" id="9808843at2"/>
<comment type="caution">
    <text evidence="8">The sequence shown here is derived from an EMBL/GenBank/DDBJ whole genome shotgun (WGS) entry which is preliminary data.</text>
</comment>
<dbReference type="CDD" id="cd06170">
    <property type="entry name" value="LuxR_C_like"/>
    <property type="match status" value="1"/>
</dbReference>
<organism evidence="8 9">
    <name type="scientific">Kitasatospora griseola</name>
    <name type="common">Streptomyces griseolosporeus</name>
    <dbReference type="NCBI Taxonomy" id="2064"/>
    <lineage>
        <taxon>Bacteria</taxon>
        <taxon>Bacillati</taxon>
        <taxon>Actinomycetota</taxon>
        <taxon>Actinomycetes</taxon>
        <taxon>Kitasatosporales</taxon>
        <taxon>Streptomycetaceae</taxon>
        <taxon>Kitasatospora</taxon>
    </lineage>
</organism>
<dbReference type="Proteomes" id="UP000032066">
    <property type="component" value="Unassembled WGS sequence"/>
</dbReference>